<name>A0A2I6SWA0_PARSO</name>
<organism evidence="1">
    <name type="scientific">Paraclostridium sordellii</name>
    <name type="common">Clostridium sordellii</name>
    <dbReference type="NCBI Taxonomy" id="1505"/>
    <lineage>
        <taxon>Bacteria</taxon>
        <taxon>Bacillati</taxon>
        <taxon>Bacillota</taxon>
        <taxon>Clostridia</taxon>
        <taxon>Peptostreptococcales</taxon>
        <taxon>Peptostreptococcaceae</taxon>
        <taxon>Paraclostridium</taxon>
    </lineage>
</organism>
<dbReference type="AlphaFoldDB" id="A0A2I6SWA0"/>
<dbReference type="EMBL" id="MG205643">
    <property type="protein sequence ID" value="AUO31797.1"/>
    <property type="molecule type" value="Genomic_DNA"/>
</dbReference>
<keyword evidence="1" id="KW-0614">Plasmid</keyword>
<sequence>MIEKIYNGDKNFSPKIKRIKPKATQHCINQTFDKYRSYELGKILLKNENKNLVKLIKNLDLVS</sequence>
<accession>A0A2I6SWA0</accession>
<protein>
    <submittedName>
        <fullName evidence="1">Uncharacterized protein</fullName>
    </submittedName>
</protein>
<geneLocation type="plasmid" evidence="1">
    <name>pCS1-5</name>
</geneLocation>
<reference evidence="1" key="1">
    <citation type="submission" date="2017-10" db="EMBL/GenBank/DDBJ databases">
        <title>Conjugative transfer of the toxin plasmid of Clostridium sordellii.</title>
        <authorList>
            <person name="Vidor C.J."/>
            <person name="Awad M."/>
            <person name="Lyras D."/>
        </authorList>
    </citation>
    <scope>NUCLEOTIDE SEQUENCE</scope>
    <source>
        <strain evidence="1">S0804018</strain>
        <plasmid evidence="1">pCS1-5</plasmid>
    </source>
</reference>
<evidence type="ECO:0000313" key="1">
    <source>
        <dbReference type="EMBL" id="AUO31797.1"/>
    </source>
</evidence>
<proteinExistence type="predicted"/>